<evidence type="ECO:0000313" key="2">
    <source>
        <dbReference type="Proteomes" id="UP000008237"/>
    </source>
</evidence>
<evidence type="ECO:0000313" key="1">
    <source>
        <dbReference type="EMBL" id="EFN76258.1"/>
    </source>
</evidence>
<dbReference type="AlphaFoldDB" id="E2C722"/>
<dbReference type="InParanoid" id="E2C722"/>
<feature type="non-terminal residue" evidence="1">
    <location>
        <position position="1"/>
    </location>
</feature>
<proteinExistence type="predicted"/>
<dbReference type="EMBL" id="GL453257">
    <property type="protein sequence ID" value="EFN76258.1"/>
    <property type="molecule type" value="Genomic_DNA"/>
</dbReference>
<organism evidence="2">
    <name type="scientific">Harpegnathos saltator</name>
    <name type="common">Jerdon's jumping ant</name>
    <dbReference type="NCBI Taxonomy" id="610380"/>
    <lineage>
        <taxon>Eukaryota</taxon>
        <taxon>Metazoa</taxon>
        <taxon>Ecdysozoa</taxon>
        <taxon>Arthropoda</taxon>
        <taxon>Hexapoda</taxon>
        <taxon>Insecta</taxon>
        <taxon>Pterygota</taxon>
        <taxon>Neoptera</taxon>
        <taxon>Endopterygota</taxon>
        <taxon>Hymenoptera</taxon>
        <taxon>Apocrita</taxon>
        <taxon>Aculeata</taxon>
        <taxon>Formicoidea</taxon>
        <taxon>Formicidae</taxon>
        <taxon>Ponerinae</taxon>
        <taxon>Ponerini</taxon>
        <taxon>Harpegnathos</taxon>
    </lineage>
</organism>
<name>E2C722_HARSA</name>
<reference evidence="1 2" key="1">
    <citation type="journal article" date="2010" name="Science">
        <title>Genomic comparison of the ants Camponotus floridanus and Harpegnathos saltator.</title>
        <authorList>
            <person name="Bonasio R."/>
            <person name="Zhang G."/>
            <person name="Ye C."/>
            <person name="Mutti N.S."/>
            <person name="Fang X."/>
            <person name="Qin N."/>
            <person name="Donahue G."/>
            <person name="Yang P."/>
            <person name="Li Q."/>
            <person name="Li C."/>
            <person name="Zhang P."/>
            <person name="Huang Z."/>
            <person name="Berger S.L."/>
            <person name="Reinberg D."/>
            <person name="Wang J."/>
            <person name="Liebig J."/>
        </authorList>
    </citation>
    <scope>NUCLEOTIDE SEQUENCE [LARGE SCALE GENOMIC DNA]</scope>
    <source>
        <strain evidence="1 2">R22 G/1</strain>
    </source>
</reference>
<keyword evidence="2" id="KW-1185">Reference proteome</keyword>
<sequence>KLLIYKQIFKLIWIYGIQLRNYTKITNINIIQTFQNRVLRGIVNA</sequence>
<accession>E2C722</accession>
<dbReference type="Proteomes" id="UP000008237">
    <property type="component" value="Unassembled WGS sequence"/>
</dbReference>
<feature type="non-terminal residue" evidence="1">
    <location>
        <position position="45"/>
    </location>
</feature>
<gene>
    <name evidence="1" type="ORF">EAI_11613</name>
</gene>
<protein>
    <submittedName>
        <fullName evidence="1">Uncharacterized protein</fullName>
    </submittedName>
</protein>